<dbReference type="AlphaFoldDB" id="A0A917L5N9"/>
<dbReference type="PANTHER" id="PTHR42928">
    <property type="entry name" value="TRICARBOXYLATE-BINDING PROTEIN"/>
    <property type="match status" value="1"/>
</dbReference>
<dbReference type="CDD" id="cd07012">
    <property type="entry name" value="PBP2_Bug_TTT"/>
    <property type="match status" value="1"/>
</dbReference>
<dbReference type="EMBL" id="BMKW01000026">
    <property type="protein sequence ID" value="GGJ43354.1"/>
    <property type="molecule type" value="Genomic_DNA"/>
</dbReference>
<dbReference type="Proteomes" id="UP000661507">
    <property type="component" value="Unassembled WGS sequence"/>
</dbReference>
<dbReference type="SUPFAM" id="SSF53850">
    <property type="entry name" value="Periplasmic binding protein-like II"/>
    <property type="match status" value="1"/>
</dbReference>
<feature type="signal peptide" evidence="2">
    <location>
        <begin position="1"/>
        <end position="25"/>
    </location>
</feature>
<dbReference type="Gene3D" id="3.40.190.10">
    <property type="entry name" value="Periplasmic binding protein-like II"/>
    <property type="match status" value="1"/>
</dbReference>
<comment type="similarity">
    <text evidence="1">Belongs to the UPF0065 (bug) family.</text>
</comment>
<dbReference type="PIRSF" id="PIRSF017082">
    <property type="entry name" value="YflP"/>
    <property type="match status" value="1"/>
</dbReference>
<evidence type="ECO:0000256" key="1">
    <source>
        <dbReference type="ARBA" id="ARBA00006987"/>
    </source>
</evidence>
<dbReference type="InterPro" id="IPR005064">
    <property type="entry name" value="BUG"/>
</dbReference>
<gene>
    <name evidence="3" type="ORF">GCM10011320_58550</name>
</gene>
<reference evidence="3" key="1">
    <citation type="journal article" date="2014" name="Int. J. Syst. Evol. Microbiol.">
        <title>Complete genome sequence of Corynebacterium casei LMG S-19264T (=DSM 44701T), isolated from a smear-ripened cheese.</title>
        <authorList>
            <consortium name="US DOE Joint Genome Institute (JGI-PGF)"/>
            <person name="Walter F."/>
            <person name="Albersmeier A."/>
            <person name="Kalinowski J."/>
            <person name="Ruckert C."/>
        </authorList>
    </citation>
    <scope>NUCLEOTIDE SEQUENCE</scope>
    <source>
        <strain evidence="3">CGMCC 1.3617</strain>
    </source>
</reference>
<name>A0A917L5N9_9PROT</name>
<protein>
    <submittedName>
        <fullName evidence="3">MFS transporter</fullName>
    </submittedName>
</protein>
<evidence type="ECO:0000256" key="2">
    <source>
        <dbReference type="SAM" id="SignalP"/>
    </source>
</evidence>
<dbReference type="Pfam" id="PF03401">
    <property type="entry name" value="TctC"/>
    <property type="match status" value="1"/>
</dbReference>
<dbReference type="InterPro" id="IPR042100">
    <property type="entry name" value="Bug_dom1"/>
</dbReference>
<comment type="caution">
    <text evidence="3">The sequence shown here is derived from an EMBL/GenBank/DDBJ whole genome shotgun (WGS) entry which is preliminary data.</text>
</comment>
<dbReference type="Gene3D" id="3.40.190.150">
    <property type="entry name" value="Bordetella uptake gene, domain 1"/>
    <property type="match status" value="1"/>
</dbReference>
<evidence type="ECO:0000313" key="3">
    <source>
        <dbReference type="EMBL" id="GGJ43354.1"/>
    </source>
</evidence>
<keyword evidence="4" id="KW-1185">Reference proteome</keyword>
<feature type="chain" id="PRO_5037525375" evidence="2">
    <location>
        <begin position="26"/>
        <end position="326"/>
    </location>
</feature>
<proteinExistence type="inferred from homology"/>
<dbReference type="PANTHER" id="PTHR42928:SF5">
    <property type="entry name" value="BLR1237 PROTEIN"/>
    <property type="match status" value="1"/>
</dbReference>
<keyword evidence="2" id="KW-0732">Signal</keyword>
<sequence>MPAQPTRRGLLVATAGFGLAAPAFASQTPGWPNQSLRLVVPFTPGGSNDNFARPVAEALQVALGRPVVVENRPGAAGSIGAAFVAAAPPDGHTLLLASSSFATSSTIRRTSFDALDSFDAIQRLCTAPMVVVTKPNSPFRSMDQLVAHARAHPGALLYGMAGLGGVGHFAMEAFNLASRLQMEAIPYSGIAPAQADLVSGRIDFLMTTLASVRGLVEAGTVPVIAVSTAGRVPEMPDVPTIRETTGLDFEVTVWWGILAPRGVPAPVQHRLNAEIAKAVQAPSYLRFLEAEGARPAPLGLPEFRDALRTDVLRWRQVATEARITVN</sequence>
<organism evidence="3 4">
    <name type="scientific">Neoroseomonas lacus</name>
    <dbReference type="NCBI Taxonomy" id="287609"/>
    <lineage>
        <taxon>Bacteria</taxon>
        <taxon>Pseudomonadati</taxon>
        <taxon>Pseudomonadota</taxon>
        <taxon>Alphaproteobacteria</taxon>
        <taxon>Acetobacterales</taxon>
        <taxon>Acetobacteraceae</taxon>
        <taxon>Neoroseomonas</taxon>
    </lineage>
</organism>
<evidence type="ECO:0000313" key="4">
    <source>
        <dbReference type="Proteomes" id="UP000661507"/>
    </source>
</evidence>
<accession>A0A917L5N9</accession>
<reference evidence="3" key="2">
    <citation type="submission" date="2020-09" db="EMBL/GenBank/DDBJ databases">
        <authorList>
            <person name="Sun Q."/>
            <person name="Zhou Y."/>
        </authorList>
    </citation>
    <scope>NUCLEOTIDE SEQUENCE</scope>
    <source>
        <strain evidence="3">CGMCC 1.3617</strain>
    </source>
</reference>